<protein>
    <submittedName>
        <fullName evidence="1">Uncharacterized protein</fullName>
    </submittedName>
</protein>
<proteinExistence type="predicted"/>
<gene>
    <name evidence="1" type="ORF">PMG71_16275</name>
</gene>
<accession>A0ABT7AVP7</accession>
<evidence type="ECO:0000313" key="2">
    <source>
        <dbReference type="Proteomes" id="UP001235303"/>
    </source>
</evidence>
<organism evidence="1 2">
    <name type="scientific">Roseofilum acuticapitatum BLCC-M154</name>
    <dbReference type="NCBI Taxonomy" id="3022444"/>
    <lineage>
        <taxon>Bacteria</taxon>
        <taxon>Bacillati</taxon>
        <taxon>Cyanobacteriota</taxon>
        <taxon>Cyanophyceae</taxon>
        <taxon>Desertifilales</taxon>
        <taxon>Desertifilaceae</taxon>
        <taxon>Roseofilum</taxon>
        <taxon>Roseofilum acuticapitatum</taxon>
    </lineage>
</organism>
<reference evidence="1 2" key="1">
    <citation type="submission" date="2023-01" db="EMBL/GenBank/DDBJ databases">
        <title>Novel diversity within Roseofilum (Cyanobacteria; Desertifilaceae) from marine benthic mats with descriptions of four novel species.</title>
        <authorList>
            <person name="Wang Y."/>
            <person name="Berthold D.E."/>
            <person name="Hu J."/>
            <person name="Lefler F.W."/>
            <person name="Laughinghouse H.D. IV."/>
        </authorList>
    </citation>
    <scope>NUCLEOTIDE SEQUENCE [LARGE SCALE GENOMIC DNA]</scope>
    <source>
        <strain evidence="1 2">BLCC-M154</strain>
    </source>
</reference>
<name>A0ABT7AVP7_9CYAN</name>
<sequence length="64" mass="6968">MSKSLIAFVSGVTQSVANSAIDNAYDEEYQIEVEEHPDESPSVHAWHAAGRLVGDTVRFLFTGS</sequence>
<evidence type="ECO:0000313" key="1">
    <source>
        <dbReference type="EMBL" id="MDJ1170986.1"/>
    </source>
</evidence>
<dbReference type="RefSeq" id="WP_283754740.1">
    <property type="nucleotide sequence ID" value="NZ_JAQOSP010000104.1"/>
</dbReference>
<keyword evidence="2" id="KW-1185">Reference proteome</keyword>
<dbReference type="Proteomes" id="UP001235303">
    <property type="component" value="Unassembled WGS sequence"/>
</dbReference>
<comment type="caution">
    <text evidence="1">The sequence shown here is derived from an EMBL/GenBank/DDBJ whole genome shotgun (WGS) entry which is preliminary data.</text>
</comment>
<dbReference type="EMBL" id="JAQOSP010000104">
    <property type="protein sequence ID" value="MDJ1170986.1"/>
    <property type="molecule type" value="Genomic_DNA"/>
</dbReference>